<evidence type="ECO:0000313" key="10">
    <source>
        <dbReference type="Proteomes" id="UP000094669"/>
    </source>
</evidence>
<name>A0ABX4YKM2_9LEPT</name>
<dbReference type="PANTHER" id="PTHR33991:SF1">
    <property type="entry name" value="DNA REPAIR PROTEIN RECO"/>
    <property type="match status" value="1"/>
</dbReference>
<keyword evidence="4 7" id="KW-0233">DNA recombination</keyword>
<evidence type="ECO:0000256" key="3">
    <source>
        <dbReference type="ARBA" id="ARBA00022763"/>
    </source>
</evidence>
<organism evidence="9 10">
    <name type="scientific">Leptospira inadai serovar Lyme</name>
    <dbReference type="NCBI Taxonomy" id="293084"/>
    <lineage>
        <taxon>Bacteria</taxon>
        <taxon>Pseudomonadati</taxon>
        <taxon>Spirochaetota</taxon>
        <taxon>Spirochaetia</taxon>
        <taxon>Leptospirales</taxon>
        <taxon>Leptospiraceae</taxon>
        <taxon>Leptospira</taxon>
    </lineage>
</organism>
<dbReference type="Pfam" id="PF02565">
    <property type="entry name" value="RecO_C"/>
    <property type="match status" value="1"/>
</dbReference>
<dbReference type="PANTHER" id="PTHR33991">
    <property type="entry name" value="DNA REPAIR PROTEIN RECO"/>
    <property type="match status" value="1"/>
</dbReference>
<gene>
    <name evidence="7 9" type="primary">recO</name>
    <name evidence="9" type="ORF">BES34_007155</name>
</gene>
<dbReference type="NCBIfam" id="TIGR00613">
    <property type="entry name" value="reco"/>
    <property type="match status" value="1"/>
</dbReference>
<protein>
    <recommendedName>
        <fullName evidence="2 7">DNA repair protein RecO</fullName>
    </recommendedName>
    <alternativeName>
        <fullName evidence="6 7">Recombination protein O</fullName>
    </alternativeName>
</protein>
<sequence>MSGSHSGALRKTKGIVMESRILSEGDAFLRLLPEEGEVASFRVKGIKKSKSRPIAAVEPGSLTALDYYMTQGRDTFNVKEIGLLERFDNAKTGYAGTVLVSYIVELVSSFLTEGGVHPQEYKLLYAALKELDERGYRPIFLPFFKFKLLYVAGFISKEISCSVCGKELGEMSSCSLEDEHFDVICGDCRTPNPDRVGLVRLIFDCLRSRYKDLKEEKISLELLKEADRLSNRALKPLLGRRLKSEAMLYESLGEALG</sequence>
<comment type="similarity">
    <text evidence="1 7">Belongs to the RecO family.</text>
</comment>
<evidence type="ECO:0000256" key="5">
    <source>
        <dbReference type="ARBA" id="ARBA00023204"/>
    </source>
</evidence>
<feature type="domain" description="DNA replication/recombination mediator RecO N-terminal" evidence="8">
    <location>
        <begin position="11"/>
        <end position="83"/>
    </location>
</feature>
<comment type="function">
    <text evidence="7">Involved in DNA repair and RecF pathway recombination.</text>
</comment>
<dbReference type="Gene3D" id="2.40.50.140">
    <property type="entry name" value="Nucleic acid-binding proteins"/>
    <property type="match status" value="1"/>
</dbReference>
<dbReference type="EMBL" id="MCRM02000005">
    <property type="protein sequence ID" value="PNV75801.1"/>
    <property type="molecule type" value="Genomic_DNA"/>
</dbReference>
<accession>A0ABX4YKM2</accession>
<dbReference type="InterPro" id="IPR022572">
    <property type="entry name" value="DNA_rep/recomb_RecO_N"/>
</dbReference>
<evidence type="ECO:0000259" key="8">
    <source>
        <dbReference type="Pfam" id="PF11967"/>
    </source>
</evidence>
<keyword evidence="3 7" id="KW-0227">DNA damage</keyword>
<evidence type="ECO:0000256" key="4">
    <source>
        <dbReference type="ARBA" id="ARBA00023172"/>
    </source>
</evidence>
<dbReference type="InterPro" id="IPR012340">
    <property type="entry name" value="NA-bd_OB-fold"/>
</dbReference>
<evidence type="ECO:0000256" key="7">
    <source>
        <dbReference type="HAMAP-Rule" id="MF_00201"/>
    </source>
</evidence>
<evidence type="ECO:0000256" key="1">
    <source>
        <dbReference type="ARBA" id="ARBA00007452"/>
    </source>
</evidence>
<dbReference type="Pfam" id="PF11967">
    <property type="entry name" value="RecO_N"/>
    <property type="match status" value="1"/>
</dbReference>
<dbReference type="SUPFAM" id="SSF57863">
    <property type="entry name" value="ArfGap/RecO-like zinc finger"/>
    <property type="match status" value="1"/>
</dbReference>
<dbReference type="InterPro" id="IPR037278">
    <property type="entry name" value="ARFGAP/RecO"/>
</dbReference>
<dbReference type="Gene3D" id="1.20.1440.120">
    <property type="entry name" value="Recombination protein O, C-terminal domain"/>
    <property type="match status" value="1"/>
</dbReference>
<evidence type="ECO:0000256" key="2">
    <source>
        <dbReference type="ARBA" id="ARBA00021310"/>
    </source>
</evidence>
<dbReference type="HAMAP" id="MF_00201">
    <property type="entry name" value="RecO"/>
    <property type="match status" value="1"/>
</dbReference>
<keyword evidence="10" id="KW-1185">Reference proteome</keyword>
<dbReference type="Proteomes" id="UP000094669">
    <property type="component" value="Unassembled WGS sequence"/>
</dbReference>
<proteinExistence type="inferred from homology"/>
<reference evidence="9" key="1">
    <citation type="submission" date="2018-01" db="EMBL/GenBank/DDBJ databases">
        <title>Genomic characterization of Leptospira inadai serogroup Lyme isolated from captured rat in Brazil and comparative analysis with human reference strain.</title>
        <authorList>
            <person name="Moreno L.Z."/>
            <person name="Loureiro A.P."/>
            <person name="Miraglia F."/>
            <person name="Kremer F.S."/>
            <person name="Eslabao M.R."/>
            <person name="Dellagostin O.A."/>
            <person name="Lilenbaum W."/>
            <person name="Moreno A.M."/>
        </authorList>
    </citation>
    <scope>NUCLEOTIDE SEQUENCE [LARGE SCALE GENOMIC DNA]</scope>
    <source>
        <strain evidence="9">M34/99</strain>
    </source>
</reference>
<comment type="caution">
    <text evidence="9">The sequence shown here is derived from an EMBL/GenBank/DDBJ whole genome shotgun (WGS) entry which is preliminary data.</text>
</comment>
<dbReference type="InterPro" id="IPR003717">
    <property type="entry name" value="RecO"/>
</dbReference>
<dbReference type="RefSeq" id="WP_039934606.1">
    <property type="nucleotide sequence ID" value="NZ_MCRM02000005.1"/>
</dbReference>
<evidence type="ECO:0000256" key="6">
    <source>
        <dbReference type="ARBA" id="ARBA00033409"/>
    </source>
</evidence>
<dbReference type="InterPro" id="IPR042242">
    <property type="entry name" value="RecO_C"/>
</dbReference>
<evidence type="ECO:0000313" key="9">
    <source>
        <dbReference type="EMBL" id="PNV75801.1"/>
    </source>
</evidence>
<keyword evidence="5 7" id="KW-0234">DNA repair</keyword>